<dbReference type="EnsemblMetazoa" id="CLYHEMT022957.1">
    <property type="protein sequence ID" value="CLYHEMP022957.1"/>
    <property type="gene ID" value="CLYHEMG022957"/>
</dbReference>
<accession>A0A7M5XHA0</accession>
<dbReference type="PANTHER" id="PTHR21631">
    <property type="entry name" value="ISOCITRATE LYASE/MALATE SYNTHASE"/>
    <property type="match status" value="1"/>
</dbReference>
<protein>
    <recommendedName>
        <fullName evidence="2">isocitrate lyase</fullName>
        <ecNumber evidence="2">4.1.3.1</ecNumber>
    </recommendedName>
</protein>
<feature type="binding site" evidence="7">
    <location>
        <begin position="203"/>
        <end position="204"/>
    </location>
    <ligand>
        <name>substrate</name>
    </ligand>
</feature>
<dbReference type="GO" id="GO:0004451">
    <property type="term" value="F:isocitrate lyase activity"/>
    <property type="evidence" value="ECO:0007669"/>
    <property type="project" value="UniProtKB-EC"/>
</dbReference>
<keyword evidence="8" id="KW-0460">Magnesium</keyword>
<feature type="binding site" evidence="7">
    <location>
        <position position="358"/>
    </location>
    <ligand>
        <name>substrate</name>
    </ligand>
</feature>
<dbReference type="Gene3D" id="3.20.20.60">
    <property type="entry name" value="Phosphoenolpyruvate-binding domains"/>
    <property type="match status" value="1"/>
</dbReference>
<dbReference type="FunFam" id="3.20.20.60:FF:000005">
    <property type="entry name" value="Isocitrate lyase"/>
    <property type="match status" value="1"/>
</dbReference>
<dbReference type="PROSITE" id="PS00161">
    <property type="entry name" value="ISOCITRATE_LYASE"/>
    <property type="match status" value="1"/>
</dbReference>
<dbReference type="NCBIfam" id="NF011645">
    <property type="entry name" value="PRK15063.1"/>
    <property type="match status" value="1"/>
</dbReference>
<feature type="binding site" evidence="7">
    <location>
        <begin position="324"/>
        <end position="328"/>
    </location>
    <ligand>
        <name>substrate</name>
    </ligand>
</feature>
<dbReference type="GO" id="GO:0006099">
    <property type="term" value="P:tricarboxylic acid cycle"/>
    <property type="evidence" value="ECO:0007669"/>
    <property type="project" value="UniProtKB-KW"/>
</dbReference>
<dbReference type="InterPro" id="IPR015813">
    <property type="entry name" value="Pyrv/PenolPyrv_kinase-like_dom"/>
</dbReference>
<evidence type="ECO:0000256" key="8">
    <source>
        <dbReference type="PIRSR" id="PIRSR001362-3"/>
    </source>
</evidence>
<evidence type="ECO:0000313" key="9">
    <source>
        <dbReference type="EnsemblMetazoa" id="CLYHEMP022957.1"/>
    </source>
</evidence>
<sequence>MMIRRSQTIITNVKHVRLMSKNVYTYENRYGGIVRDYPLEEVESLKGRAPFLPDCTIARVGSDKLWKAVTEGEGNYINALGCITGGQAVQMAKAGLKSIYMSGWQVAADANSADQVFPDQSLYPADSGPKLVKRINNALMRADQIAKLEAVEQHVDYMLPVVADAEAGFGGALNAFEVAKNMIMSGAAGLHFEDQLASEKKCGHMGGKVLVPTSQFIRTLNAARLASDILQTHTLIIARTDAQAANMITSDADKRDHKFLTGERTPEGFYVLKNGIDTAIDRSLSYAPYADLLWCETDRPDLKEAKYFAESIHEYFPGKPLAYNCSPSFNWSEYLTEKEIENFQKDLGKLGFRYQFITLAGFHNMNHAMFKMARAYRKRGMSAFVEIQDDEMRQENHGFTARKHQREVGASYFDRVTTMISGGQASTTALKGSTEEEQFEYTQDLETFKSSFNSP</sequence>
<dbReference type="NCBIfam" id="TIGR01346">
    <property type="entry name" value="isocit_lyase"/>
    <property type="match status" value="1"/>
</dbReference>
<dbReference type="InterPro" id="IPR006254">
    <property type="entry name" value="Isocitrate_lyase"/>
</dbReference>
<dbReference type="PANTHER" id="PTHR21631:SF3">
    <property type="entry name" value="BIFUNCTIONAL GLYOXYLATE CYCLE PROTEIN"/>
    <property type="match status" value="1"/>
</dbReference>
<keyword evidence="10" id="KW-1185">Reference proteome</keyword>
<evidence type="ECO:0000256" key="2">
    <source>
        <dbReference type="ARBA" id="ARBA00012909"/>
    </source>
</evidence>
<dbReference type="GO" id="GO:0006097">
    <property type="term" value="P:glyoxylate cycle"/>
    <property type="evidence" value="ECO:0007669"/>
    <property type="project" value="UniProtKB-KW"/>
</dbReference>
<dbReference type="GeneID" id="136817115"/>
<dbReference type="InterPro" id="IPR039556">
    <property type="entry name" value="ICL/PEPM"/>
</dbReference>
<dbReference type="RefSeq" id="XP_066929553.1">
    <property type="nucleotide sequence ID" value="XM_067073452.1"/>
</dbReference>
<name>A0A7M5XHA0_9CNID</name>
<keyword evidence="3" id="KW-0329">Glyoxylate bypass</keyword>
<comment type="cofactor">
    <cofactor evidence="8">
        <name>Mg(2+)</name>
        <dbReference type="ChEBI" id="CHEBI:18420"/>
    </cofactor>
    <text evidence="8">Can also use Mn(2+) ion.</text>
</comment>
<comment type="pathway">
    <text evidence="1">Carbohydrate metabolism; glyoxylate cycle; (S)-malate from isocitrate: step 1/2.</text>
</comment>
<dbReference type="Pfam" id="PF00463">
    <property type="entry name" value="ICL"/>
    <property type="match status" value="2"/>
</dbReference>
<feature type="active site" description="Proton acceptor" evidence="6">
    <location>
        <position position="202"/>
    </location>
</feature>
<dbReference type="InterPro" id="IPR040442">
    <property type="entry name" value="Pyrv_kinase-like_dom_sf"/>
</dbReference>
<keyword evidence="5" id="KW-0456">Lyase</keyword>
<evidence type="ECO:0000256" key="6">
    <source>
        <dbReference type="PIRSR" id="PIRSR001362-1"/>
    </source>
</evidence>
<dbReference type="AlphaFoldDB" id="A0A7M5XHA0"/>
<dbReference type="InterPro" id="IPR018523">
    <property type="entry name" value="Isocitrate_lyase_ph_CS"/>
</dbReference>
<evidence type="ECO:0000256" key="5">
    <source>
        <dbReference type="ARBA" id="ARBA00023239"/>
    </source>
</evidence>
<dbReference type="OrthoDB" id="4078635at2759"/>
<evidence type="ECO:0000256" key="7">
    <source>
        <dbReference type="PIRSR" id="PIRSR001362-2"/>
    </source>
</evidence>
<keyword evidence="4" id="KW-0816">Tricarboxylic acid cycle</keyword>
<dbReference type="GO" id="GO:0046872">
    <property type="term" value="F:metal ion binding"/>
    <property type="evidence" value="ECO:0007669"/>
    <property type="project" value="UniProtKB-KW"/>
</dbReference>
<evidence type="ECO:0000256" key="1">
    <source>
        <dbReference type="ARBA" id="ARBA00004793"/>
    </source>
</evidence>
<feature type="binding site" evidence="7">
    <location>
        <begin position="102"/>
        <end position="104"/>
    </location>
    <ligand>
        <name>substrate</name>
    </ligand>
</feature>
<evidence type="ECO:0000256" key="3">
    <source>
        <dbReference type="ARBA" id="ARBA00022435"/>
    </source>
</evidence>
<dbReference type="SUPFAM" id="SSF51621">
    <property type="entry name" value="Phosphoenolpyruvate/pyruvate domain"/>
    <property type="match status" value="1"/>
</dbReference>
<feature type="binding site" evidence="7">
    <location>
        <position position="239"/>
    </location>
    <ligand>
        <name>substrate</name>
    </ligand>
</feature>
<dbReference type="PIRSF" id="PIRSF001362">
    <property type="entry name" value="Isocit_lyase"/>
    <property type="match status" value="1"/>
</dbReference>
<dbReference type="CDD" id="cd00377">
    <property type="entry name" value="ICL_PEPM"/>
    <property type="match status" value="1"/>
</dbReference>
<proteinExistence type="predicted"/>
<organism evidence="9 10">
    <name type="scientific">Clytia hemisphaerica</name>
    <dbReference type="NCBI Taxonomy" id="252671"/>
    <lineage>
        <taxon>Eukaryota</taxon>
        <taxon>Metazoa</taxon>
        <taxon>Cnidaria</taxon>
        <taxon>Hydrozoa</taxon>
        <taxon>Hydroidolina</taxon>
        <taxon>Leptothecata</taxon>
        <taxon>Obeliida</taxon>
        <taxon>Clytiidae</taxon>
        <taxon>Clytia</taxon>
    </lineage>
</organism>
<dbReference type="Proteomes" id="UP000594262">
    <property type="component" value="Unplaced"/>
</dbReference>
<keyword evidence="8" id="KW-0479">Metal-binding</keyword>
<reference evidence="9" key="1">
    <citation type="submission" date="2021-01" db="UniProtKB">
        <authorList>
            <consortium name="EnsemblMetazoa"/>
        </authorList>
    </citation>
    <scope>IDENTIFICATION</scope>
</reference>
<evidence type="ECO:0000313" key="10">
    <source>
        <dbReference type="Proteomes" id="UP000594262"/>
    </source>
</evidence>
<evidence type="ECO:0000256" key="4">
    <source>
        <dbReference type="ARBA" id="ARBA00022532"/>
    </source>
</evidence>
<dbReference type="EC" id="4.1.3.1" evidence="2"/>
<feature type="binding site" evidence="8">
    <location>
        <position position="164"/>
    </location>
    <ligand>
        <name>Mg(2+)</name>
        <dbReference type="ChEBI" id="CHEBI:18420"/>
    </ligand>
</feature>